<dbReference type="EMBL" id="QUOU01000001">
    <property type="protein sequence ID" value="REL26517.1"/>
    <property type="molecule type" value="Genomic_DNA"/>
</dbReference>
<dbReference type="OrthoDB" id="9801477at2"/>
<dbReference type="SMART" id="SM00382">
    <property type="entry name" value="AAA"/>
    <property type="match status" value="1"/>
</dbReference>
<dbReference type="InterPro" id="IPR027417">
    <property type="entry name" value="P-loop_NTPase"/>
</dbReference>
<evidence type="ECO:0000313" key="7">
    <source>
        <dbReference type="Proteomes" id="UP000256478"/>
    </source>
</evidence>
<dbReference type="InterPro" id="IPR015854">
    <property type="entry name" value="ABC_transpr_LolD-like"/>
</dbReference>
<dbReference type="PROSITE" id="PS00211">
    <property type="entry name" value="ABC_TRANSPORTER_1"/>
    <property type="match status" value="1"/>
</dbReference>
<dbReference type="PANTHER" id="PTHR24220">
    <property type="entry name" value="IMPORT ATP-BINDING PROTEIN"/>
    <property type="match status" value="1"/>
</dbReference>
<accession>A0A3E0TQA5</accession>
<dbReference type="GO" id="GO:1902495">
    <property type="term" value="C:transmembrane transporter complex"/>
    <property type="evidence" value="ECO:0007669"/>
    <property type="project" value="UniProtKB-ARBA"/>
</dbReference>
<evidence type="ECO:0000256" key="3">
    <source>
        <dbReference type="ARBA" id="ARBA00022840"/>
    </source>
</evidence>
<dbReference type="RefSeq" id="WP_116007634.1">
    <property type="nucleotide sequence ID" value="NZ_QUOU01000001.1"/>
</dbReference>
<dbReference type="Pfam" id="PF00005">
    <property type="entry name" value="ABC_tran"/>
    <property type="match status" value="1"/>
</dbReference>
<dbReference type="GO" id="GO:0005524">
    <property type="term" value="F:ATP binding"/>
    <property type="evidence" value="ECO:0007669"/>
    <property type="project" value="UniProtKB-KW"/>
</dbReference>
<sequence>MLTMTNIKKVFRTEVVETHALRDFNLQVDEGEFVAVTGPSGSGKTTFLNIAGMLETFNSGSYLLDGEDVSHLNDNQRSKLRNEKIGFIFQSYNLIPDLNLFDNVDVPLRYRGFNAKERKTRIEESLEIVGLASRMKHLPSQLSGGQQQRVAIARALAGKPRFLLADEPTGNLDSSMAQSVMELLKNINKAGTTIVMVTHDPQLATQATRNIFVKDGQVSDISQDQVISNGQAASEHAKVVEIPAAQA</sequence>
<name>A0A3E0TQA5_9GAMM</name>
<evidence type="ECO:0000313" key="6">
    <source>
        <dbReference type="EMBL" id="REL26517.1"/>
    </source>
</evidence>
<gene>
    <name evidence="6" type="ORF">DXX93_07940</name>
</gene>
<evidence type="ECO:0000259" key="5">
    <source>
        <dbReference type="PROSITE" id="PS50893"/>
    </source>
</evidence>
<comment type="caution">
    <text evidence="6">The sequence shown here is derived from an EMBL/GenBank/DDBJ whole genome shotgun (WGS) entry which is preliminary data.</text>
</comment>
<dbReference type="SUPFAM" id="SSF52540">
    <property type="entry name" value="P-loop containing nucleoside triphosphate hydrolases"/>
    <property type="match status" value="1"/>
</dbReference>
<dbReference type="GO" id="GO:0005886">
    <property type="term" value="C:plasma membrane"/>
    <property type="evidence" value="ECO:0007669"/>
    <property type="project" value="TreeGrafter"/>
</dbReference>
<dbReference type="GO" id="GO:0022857">
    <property type="term" value="F:transmembrane transporter activity"/>
    <property type="evidence" value="ECO:0007669"/>
    <property type="project" value="UniProtKB-ARBA"/>
</dbReference>
<evidence type="ECO:0000256" key="4">
    <source>
        <dbReference type="ARBA" id="ARBA00038388"/>
    </source>
</evidence>
<dbReference type="AlphaFoldDB" id="A0A3E0TQA5"/>
<evidence type="ECO:0000256" key="2">
    <source>
        <dbReference type="ARBA" id="ARBA00022741"/>
    </source>
</evidence>
<dbReference type="CDD" id="cd03255">
    <property type="entry name" value="ABC_MJ0796_LolCDE_FtsE"/>
    <property type="match status" value="1"/>
</dbReference>
<protein>
    <submittedName>
        <fullName evidence="6">ABC transporter ATP-binding protein</fullName>
    </submittedName>
</protein>
<organism evidence="6 7">
    <name type="scientific">Thalassotalea euphylliae</name>
    <dbReference type="NCBI Taxonomy" id="1655234"/>
    <lineage>
        <taxon>Bacteria</taxon>
        <taxon>Pseudomonadati</taxon>
        <taxon>Pseudomonadota</taxon>
        <taxon>Gammaproteobacteria</taxon>
        <taxon>Alteromonadales</taxon>
        <taxon>Colwelliaceae</taxon>
        <taxon>Thalassotalea</taxon>
    </lineage>
</organism>
<dbReference type="Gene3D" id="3.40.50.300">
    <property type="entry name" value="P-loop containing nucleotide triphosphate hydrolases"/>
    <property type="match status" value="1"/>
</dbReference>
<dbReference type="InterPro" id="IPR003439">
    <property type="entry name" value="ABC_transporter-like_ATP-bd"/>
</dbReference>
<comment type="similarity">
    <text evidence="4">Belongs to the ABC transporter superfamily. Macrolide exporter (TC 3.A.1.122) family.</text>
</comment>
<keyword evidence="3 6" id="KW-0067">ATP-binding</keyword>
<dbReference type="PROSITE" id="PS50893">
    <property type="entry name" value="ABC_TRANSPORTER_2"/>
    <property type="match status" value="1"/>
</dbReference>
<keyword evidence="2" id="KW-0547">Nucleotide-binding</keyword>
<keyword evidence="1" id="KW-0813">Transport</keyword>
<dbReference type="InterPro" id="IPR017911">
    <property type="entry name" value="MacB-like_ATP-bd"/>
</dbReference>
<reference evidence="6 7" key="1">
    <citation type="submission" date="2018-08" db="EMBL/GenBank/DDBJ databases">
        <title>Thalassotalea euphylliae genome.</title>
        <authorList>
            <person name="Summers S."/>
            <person name="Rice S.A."/>
            <person name="Freckelton M.L."/>
            <person name="Nedved B.T."/>
            <person name="Hadfield M.G."/>
        </authorList>
    </citation>
    <scope>NUCLEOTIDE SEQUENCE [LARGE SCALE GENOMIC DNA]</scope>
    <source>
        <strain evidence="6 7">H1</strain>
    </source>
</reference>
<evidence type="ECO:0000256" key="1">
    <source>
        <dbReference type="ARBA" id="ARBA00022448"/>
    </source>
</evidence>
<dbReference type="InterPro" id="IPR003593">
    <property type="entry name" value="AAA+_ATPase"/>
</dbReference>
<dbReference type="GO" id="GO:0016887">
    <property type="term" value="F:ATP hydrolysis activity"/>
    <property type="evidence" value="ECO:0007669"/>
    <property type="project" value="InterPro"/>
</dbReference>
<dbReference type="InterPro" id="IPR017871">
    <property type="entry name" value="ABC_transporter-like_CS"/>
</dbReference>
<dbReference type="FunFam" id="3.40.50.300:FF:000032">
    <property type="entry name" value="Export ABC transporter ATP-binding protein"/>
    <property type="match status" value="1"/>
</dbReference>
<dbReference type="Proteomes" id="UP000256478">
    <property type="component" value="Unassembled WGS sequence"/>
</dbReference>
<feature type="domain" description="ABC transporter" evidence="5">
    <location>
        <begin position="2"/>
        <end position="240"/>
    </location>
</feature>
<proteinExistence type="inferred from homology"/>
<dbReference type="PANTHER" id="PTHR24220:SF648">
    <property type="entry name" value="ABC TRANSPORTER ATP-BINDING PROTEIN YTRE"/>
    <property type="match status" value="1"/>
</dbReference>